<keyword evidence="8" id="KW-0963">Cytoplasm</keyword>
<evidence type="ECO:0000256" key="4">
    <source>
        <dbReference type="ARBA" id="ARBA00016495"/>
    </source>
</evidence>
<feature type="binding site" evidence="8">
    <location>
        <position position="146"/>
    </location>
    <ligand>
        <name>NAD(+)</name>
        <dbReference type="ChEBI" id="CHEBI:57540"/>
    </ligand>
</feature>
<evidence type="ECO:0000256" key="3">
    <source>
        <dbReference type="ARBA" id="ARBA00012967"/>
    </source>
</evidence>
<dbReference type="PROSITE" id="PS00064">
    <property type="entry name" value="L_LDH"/>
    <property type="match status" value="1"/>
</dbReference>
<evidence type="ECO:0000313" key="13">
    <source>
        <dbReference type="EMBL" id="EFM83997.1"/>
    </source>
</evidence>
<dbReference type="CDD" id="cd05291">
    <property type="entry name" value="HicDH_like"/>
    <property type="match status" value="1"/>
</dbReference>
<dbReference type="Pfam" id="PF00056">
    <property type="entry name" value="Ldh_1_N"/>
    <property type="match status" value="1"/>
</dbReference>
<dbReference type="PIRSF" id="PIRSF000102">
    <property type="entry name" value="Lac_mal_DH"/>
    <property type="match status" value="1"/>
</dbReference>
<dbReference type="GO" id="GO:0006089">
    <property type="term" value="P:lactate metabolic process"/>
    <property type="evidence" value="ECO:0007669"/>
    <property type="project" value="TreeGrafter"/>
</dbReference>
<dbReference type="HAMAP" id="MF_00488">
    <property type="entry name" value="Lactate_dehydrog"/>
    <property type="match status" value="1"/>
</dbReference>
<dbReference type="GO" id="GO:0005737">
    <property type="term" value="C:cytoplasm"/>
    <property type="evidence" value="ECO:0007669"/>
    <property type="project" value="UniProtKB-SubCell"/>
</dbReference>
<dbReference type="InterPro" id="IPR015955">
    <property type="entry name" value="Lactate_DH/Glyco_Ohase_4_C"/>
</dbReference>
<feature type="modified residue" description="Phosphotyrosine" evidence="8">
    <location>
        <position position="223"/>
    </location>
</feature>
<name>A0A125W9S1_ENTFL</name>
<feature type="binding site" evidence="8">
    <location>
        <position position="68"/>
    </location>
    <ligand>
        <name>NAD(+)</name>
        <dbReference type="ChEBI" id="CHEBI:57540"/>
    </ligand>
</feature>
<evidence type="ECO:0000259" key="12">
    <source>
        <dbReference type="Pfam" id="PF02866"/>
    </source>
</evidence>
<proteinExistence type="inferred from homology"/>
<comment type="catalytic activity">
    <reaction evidence="7 8">
        <text>(S)-lactate + NAD(+) = pyruvate + NADH + H(+)</text>
        <dbReference type="Rhea" id="RHEA:23444"/>
        <dbReference type="ChEBI" id="CHEBI:15361"/>
        <dbReference type="ChEBI" id="CHEBI:15378"/>
        <dbReference type="ChEBI" id="CHEBI:16651"/>
        <dbReference type="ChEBI" id="CHEBI:57540"/>
        <dbReference type="ChEBI" id="CHEBI:57945"/>
        <dbReference type="EC" id="1.1.1.27"/>
    </reaction>
</comment>
<feature type="binding site" evidence="8">
    <location>
        <position position="156"/>
    </location>
    <ligand>
        <name>beta-D-fructose 1,6-bisphosphate</name>
        <dbReference type="ChEBI" id="CHEBI:32966"/>
        <note>allosteric activator</note>
    </ligand>
</feature>
<dbReference type="GO" id="GO:0004459">
    <property type="term" value="F:L-lactate dehydrogenase (NAD+) activity"/>
    <property type="evidence" value="ECO:0007669"/>
    <property type="project" value="UniProtKB-UniRule"/>
</dbReference>
<dbReference type="NCBIfam" id="TIGR01771">
    <property type="entry name" value="L-LDH-NAD"/>
    <property type="match status" value="1"/>
</dbReference>
<dbReference type="InterPro" id="IPR011304">
    <property type="entry name" value="L-lactate_DH"/>
</dbReference>
<comment type="similarity">
    <text evidence="2 8">Belongs to the LDH/MDH superfamily. LDH family.</text>
</comment>
<feature type="domain" description="Lactate/malate dehydrogenase C-terminal" evidence="12">
    <location>
        <begin position="148"/>
        <end position="311"/>
    </location>
</feature>
<dbReference type="InterPro" id="IPR022383">
    <property type="entry name" value="Lactate/malate_DH_C"/>
</dbReference>
<dbReference type="InterPro" id="IPR018177">
    <property type="entry name" value="L-lactate_DH_AS"/>
</dbReference>
<dbReference type="EMBL" id="AEBR01000008">
    <property type="protein sequence ID" value="EFM83997.1"/>
    <property type="molecule type" value="Genomic_DNA"/>
</dbReference>
<feature type="binding site" evidence="8">
    <location>
        <position position="85"/>
    </location>
    <ligand>
        <name>substrate</name>
    </ligand>
</feature>
<gene>
    <name evidence="8" type="primary">ldh</name>
    <name evidence="13" type="ORF">HMPREF9498_00342</name>
</gene>
<feature type="binding site" evidence="8">
    <location>
        <begin position="121"/>
        <end position="123"/>
    </location>
    <ligand>
        <name>NAD(+)</name>
        <dbReference type="ChEBI" id="CHEBI:57540"/>
    </ligand>
</feature>
<evidence type="ECO:0000256" key="1">
    <source>
        <dbReference type="ARBA" id="ARBA00004843"/>
    </source>
</evidence>
<comment type="pathway">
    <text evidence="1 8">Fermentation; pyruvate fermentation to lactate; (S)-lactate from pyruvate: step 1/1.</text>
</comment>
<evidence type="ECO:0000256" key="2">
    <source>
        <dbReference type="ARBA" id="ARBA00006054"/>
    </source>
</evidence>
<dbReference type="PRINTS" id="PR00086">
    <property type="entry name" value="LLDHDRGNASE"/>
</dbReference>
<feature type="binding site" evidence="8">
    <location>
        <position position="16"/>
    </location>
    <ligand>
        <name>NAD(+)</name>
        <dbReference type="ChEBI" id="CHEBI:57540"/>
    </ligand>
</feature>
<dbReference type="HOGENOM" id="CLU_045401_1_1_9"/>
<protein>
    <recommendedName>
        <fullName evidence="4 8">L-lactate dehydrogenase</fullName>
        <shortName evidence="8">L-LDH</shortName>
        <ecNumber evidence="3 8">1.1.1.27</ecNumber>
    </recommendedName>
</protein>
<feature type="binding site" evidence="10">
    <location>
        <begin position="12"/>
        <end position="17"/>
    </location>
    <ligand>
        <name>NAD(+)</name>
        <dbReference type="ChEBI" id="CHEBI:57540"/>
    </ligand>
</feature>
<evidence type="ECO:0000259" key="11">
    <source>
        <dbReference type="Pfam" id="PF00056"/>
    </source>
</evidence>
<feature type="binding site" evidence="8">
    <location>
        <begin position="151"/>
        <end position="154"/>
    </location>
    <ligand>
        <name>substrate</name>
    </ligand>
</feature>
<keyword evidence="5 8" id="KW-0560">Oxidoreductase</keyword>
<evidence type="ECO:0000256" key="8">
    <source>
        <dbReference type="HAMAP-Rule" id="MF_00488"/>
    </source>
</evidence>
<dbReference type="UniPathway" id="UPA00554">
    <property type="reaction ID" value="UER00611"/>
</dbReference>
<dbReference type="GeneID" id="60892929"/>
<comment type="activity regulation">
    <text evidence="8">Allosterically activated by fructose 1,6-bisphosphate (FBP).</text>
</comment>
<evidence type="ECO:0000256" key="6">
    <source>
        <dbReference type="ARBA" id="ARBA00023027"/>
    </source>
</evidence>
<dbReference type="PANTHER" id="PTHR43128">
    <property type="entry name" value="L-2-HYDROXYCARBOXYLATE DEHYDROGENASE (NAD(P)(+))"/>
    <property type="match status" value="1"/>
</dbReference>
<dbReference type="Gene3D" id="3.40.50.720">
    <property type="entry name" value="NAD(P)-binding Rossmann-like Domain"/>
    <property type="match status" value="1"/>
</dbReference>
<comment type="subunit">
    <text evidence="8">Homotetramer.</text>
</comment>
<feature type="binding site" evidence="10">
    <location>
        <position position="98"/>
    </location>
    <ligand>
        <name>NAD(+)</name>
        <dbReference type="ChEBI" id="CHEBI:57540"/>
    </ligand>
</feature>
<feature type="domain" description="Lactate/malate dehydrogenase N-terminal" evidence="11">
    <location>
        <begin position="7"/>
        <end position="145"/>
    </location>
</feature>
<feature type="active site" description="Proton acceptor" evidence="8 9">
    <location>
        <position position="178"/>
    </location>
</feature>
<sequence>MKVFNKKVAIIGTGFVGTSIAYSMINQGIANELILVDIDKAKSEGEAIDLLDGVSWGQENVNVWAGDYQDCQDADIVVITAGANQKPGQSRLDLVSINAEIMKTIVNNIMKSGFDGILVIASNPVDVLTYVAWQASGLPVSRVIGTGTTLDTTRFRKELSQRLAIDPRNVHGYIIGEHGDSEVAVWSHTMIGTKPILEIVDTTERLTSDDLPIISDKVKNTAYEIIDRKQATYYGIGMSTARIVKAILNNEQAILPVSAYLDGQYGQQDVFTGIPAVVGNQGVTDIIELNLNAAEKELFQKSVTQLKQVMASLQPNA</sequence>
<feature type="binding site" evidence="8">
    <location>
        <position position="232"/>
    </location>
    <ligand>
        <name>substrate</name>
    </ligand>
</feature>
<comment type="caution">
    <text evidence="13">The sequence shown here is derived from an EMBL/GenBank/DDBJ whole genome shotgun (WGS) entry which is preliminary data.</text>
</comment>
<keyword evidence="6 8" id="KW-0520">NAD</keyword>
<dbReference type="InterPro" id="IPR001557">
    <property type="entry name" value="L-lactate/malate_DH"/>
</dbReference>
<feature type="binding site" evidence="8">
    <location>
        <position position="91"/>
    </location>
    <ligand>
        <name>substrate</name>
    </ligand>
</feature>
<feature type="binding site" evidence="8">
    <location>
        <position position="42"/>
    </location>
    <ligand>
        <name>NAD(+)</name>
        <dbReference type="ChEBI" id="CHEBI:57540"/>
    </ligand>
</feature>
<comment type="subcellular location">
    <subcellularLocation>
        <location evidence="8">Cytoplasm</location>
    </subcellularLocation>
</comment>
<feature type="binding site" evidence="8">
    <location>
        <begin position="123"/>
        <end position="126"/>
    </location>
    <ligand>
        <name>substrate</name>
    </ligand>
</feature>
<dbReference type="SUPFAM" id="SSF56327">
    <property type="entry name" value="LDH C-terminal domain-like"/>
    <property type="match status" value="1"/>
</dbReference>
<evidence type="ECO:0000313" key="14">
    <source>
        <dbReference type="Proteomes" id="UP000004846"/>
    </source>
</evidence>
<dbReference type="Proteomes" id="UP000004846">
    <property type="component" value="Unassembled WGS sequence"/>
</dbReference>
<dbReference type="NCBIfam" id="NF000824">
    <property type="entry name" value="PRK00066.1"/>
    <property type="match status" value="1"/>
</dbReference>
<dbReference type="FunFam" id="3.40.50.720:FF:000018">
    <property type="entry name" value="Malate dehydrogenase"/>
    <property type="match status" value="1"/>
</dbReference>
<keyword evidence="8" id="KW-0597">Phosphoprotein</keyword>
<comment type="function">
    <text evidence="8">Catalyzes the conversion of lactate to pyruvate.</text>
</comment>
<feature type="binding site" evidence="8">
    <location>
        <position position="171"/>
    </location>
    <ligand>
        <name>beta-D-fructose 1,6-bisphosphate</name>
        <dbReference type="ChEBI" id="CHEBI:32966"/>
        <note>allosteric activator</note>
    </ligand>
</feature>
<accession>A0A125W9S1</accession>
<keyword evidence="8" id="KW-0021">Allosteric enzyme</keyword>
<dbReference type="NCBIfam" id="NF004863">
    <property type="entry name" value="PRK06223.1"/>
    <property type="match status" value="1"/>
</dbReference>
<dbReference type="SUPFAM" id="SSF51735">
    <property type="entry name" value="NAD(P)-binding Rossmann-fold domains"/>
    <property type="match status" value="1"/>
</dbReference>
<dbReference type="PANTHER" id="PTHR43128:SF16">
    <property type="entry name" value="L-LACTATE DEHYDROGENASE"/>
    <property type="match status" value="1"/>
</dbReference>
<evidence type="ECO:0000256" key="10">
    <source>
        <dbReference type="PIRSR" id="PIRSR000102-3"/>
    </source>
</evidence>
<evidence type="ECO:0000256" key="9">
    <source>
        <dbReference type="PIRSR" id="PIRSR000102-1"/>
    </source>
</evidence>
<dbReference type="RefSeq" id="WP_002358635.1">
    <property type="nucleotide sequence ID" value="NZ_GL454414.1"/>
</dbReference>
<organism evidence="13 14">
    <name type="scientific">Enterococcus faecalis TX4248</name>
    <dbReference type="NCBI Taxonomy" id="749495"/>
    <lineage>
        <taxon>Bacteria</taxon>
        <taxon>Bacillati</taxon>
        <taxon>Bacillota</taxon>
        <taxon>Bacilli</taxon>
        <taxon>Lactobacillales</taxon>
        <taxon>Enterococcaceae</taxon>
        <taxon>Enterococcus</taxon>
    </lineage>
</organism>
<dbReference type="InterPro" id="IPR001236">
    <property type="entry name" value="Lactate/malate_DH_N"/>
</dbReference>
<dbReference type="GO" id="GO:0006096">
    <property type="term" value="P:glycolytic process"/>
    <property type="evidence" value="ECO:0007669"/>
    <property type="project" value="UniProtKB-UniRule"/>
</dbReference>
<dbReference type="SMR" id="A0A125W9S1"/>
<evidence type="ECO:0000256" key="7">
    <source>
        <dbReference type="ARBA" id="ARBA00049258"/>
    </source>
</evidence>
<feature type="binding site" evidence="8">
    <location>
        <begin position="82"/>
        <end position="83"/>
    </location>
    <ligand>
        <name>NAD(+)</name>
        <dbReference type="ChEBI" id="CHEBI:57540"/>
    </ligand>
</feature>
<dbReference type="Gene3D" id="3.90.110.10">
    <property type="entry name" value="Lactate dehydrogenase/glycoside hydrolase, family 4, C-terminal"/>
    <property type="match status" value="1"/>
</dbReference>
<dbReference type="AlphaFoldDB" id="A0A125W9S1"/>
<reference evidence="13 14" key="1">
    <citation type="submission" date="2010-07" db="EMBL/GenBank/DDBJ databases">
        <authorList>
            <person name="Sid Ahmed O."/>
        </authorList>
    </citation>
    <scope>NUCLEOTIDE SEQUENCE [LARGE SCALE GENOMIC DNA]</scope>
    <source>
        <strain evidence="13 14">TX4248</strain>
    </source>
</reference>
<feature type="binding site" evidence="8">
    <location>
        <position position="104"/>
    </location>
    <ligand>
        <name>NAD(+)</name>
        <dbReference type="ChEBI" id="CHEBI:57540"/>
    </ligand>
</feature>
<dbReference type="Pfam" id="PF02866">
    <property type="entry name" value="Ldh_1_C"/>
    <property type="match status" value="1"/>
</dbReference>
<evidence type="ECO:0000256" key="5">
    <source>
        <dbReference type="ARBA" id="ARBA00023002"/>
    </source>
</evidence>
<feature type="binding site" evidence="8 10">
    <location>
        <position position="37"/>
    </location>
    <ligand>
        <name>NAD(+)</name>
        <dbReference type="ChEBI" id="CHEBI:57540"/>
    </ligand>
</feature>
<dbReference type="InterPro" id="IPR036291">
    <property type="entry name" value="NAD(P)-bd_dom_sf"/>
</dbReference>
<dbReference type="EC" id="1.1.1.27" evidence="3 8"/>